<organism evidence="1">
    <name type="scientific">marine sediment metagenome</name>
    <dbReference type="NCBI Taxonomy" id="412755"/>
    <lineage>
        <taxon>unclassified sequences</taxon>
        <taxon>metagenomes</taxon>
        <taxon>ecological metagenomes</taxon>
    </lineage>
</organism>
<name>A0A0F9PTP5_9ZZZZ</name>
<protein>
    <submittedName>
        <fullName evidence="1">Uncharacterized protein</fullName>
    </submittedName>
</protein>
<proteinExistence type="predicted"/>
<gene>
    <name evidence="1" type="ORF">LCGC14_0803060</name>
</gene>
<sequence length="2653" mass="307653">MRLKNFKKFEEVEDTAIQVDFWKFDYNTFDWIKSDWFDTEILNLNPTTENSSLFTSIAQGQTITVVNSSIGSGIIELVNVWKNLSGSNFEILDSSNYTYEIIEENGVDALKVTYLGSSSVNLIVEYTYIPELQLTHYALNNSLNNSFIKVIVNNTYFKISMTHGINYNITGANNNKIIFYTFYSSIASKYSLNDGYFISYKGYLTEEINLVKNIILEFLDDDGLWKPIAKIPLTPTGSFDTTFFMGEGGLQFPLREERIMRLVYLPTNLTDYDNQYFAVDYSNINCVYNTSVEVEELFRLYVEGKESKLTYIPTEFSRTFDRWATIPERKYVTTTSTAETLHVGEPYTYFDFHRTITDSYEFSFQLTDEVGGFLEDQVIWMEIGWKPKSGLNYKVIDWEDENGEYIDSEALGTAWFSDEGMEVSYGPGILDYDYSVSRMYTRPESWDYFDTMANEVKQYSAYFWDYQITDQNGMVSFNVSFDEDYIEDHHVIFDESMFSSGSITFDELQDYRLYVRVFHAPVYDIGHMAYQDSSELFASKGNNVFDFDRISEFDNFSTKETAFYKGYYGEGLISVHPEDLLFGVPDLLVYQYGSQSNDIFSITVEIAEADPMPDTELMTLSKLENSFEDNELIPEFGVNNSYLIERMPVIAMITDYKGNSPFNGEYKEFIQYVQNGIVTFNISDYYMDQLIPGVYRVSFYNSPRMYTKDVYRFCTLEVRPENWLKFGEPTIRLDLLNWYDSGWGGVYFGSDYAFYEDIYPRLTGYLATDHNEPYGLEDYVEIDIFAQTRDIGTTEWSDWIEIGGEDIFISSLVYDGLYYFEYPFGQDGEMFMGKEIILNITANAYYNQTGINKTGREQNLYIMNLTLTSSSIREDAEVFRKYLGTTGESIWIGDTSSYGVERYFEYTDNVNTYGIDTDDVLLTLRGFQDIEIVEVRGLQDYDEVFLQLGTNYSVSGEPDDYNITLYTTLDNYSDLIISYAISLNSEEVVQWTFSEAEGFEHTTIILNTDSSPIILNHDNDNYLGTFYSKFNESNYIESDKTLLLDLAFSGISDDDFIIYNITDINNQEILDDLSNANIDTGRIKLTFNTRAAENINVIYGVATYKLDRGYQRIGMNMSDAVRKLSKFHNSHKIYNYSNNPETPVNLLTIPDDPQDPLEAGESKILIPLLEDNKTTITFNQLALLYDTVLNGSFYLDDTVLALGTEELSPVLATFTFITEDGESYFDYVTIDPSTGKNKFDFEISLQPIYATKGYSTIDINIDFLNYGNKSYTLQYILFDKFEFTCDDRILQVISKPMETKQGMLDVSQIINTAHYAQIFTDRLTDAYGVYNNSWMTIAVEGFEGYGELVELYKEDGELKFDYVENNEHYFQNLDSNDYRLTDSLGFHINAYDLELPRYIEGEINLYAGNGTYAYGEVYESDKEFDMNWPYSAYTVNADTFNANNYNSDNFMLTTLPITSQGAFIEGELYLHHKINLTDSNNIITSGLPPGVEFAVAMANSTSRISSLDITSIDRISRPWSWVESWQGFALTEDDYSTYNPNNAIFYNPPTTTLTEGVHYDLFITESGENQIHFNETESVIISLLASDIIQVDFHIDYEFSEFEYTLDEGANTYDVELHWKFPDASYTYWNQFEYHPDLTGTATFNASFSHLSRYAPESDFKSTYTETFQFYPNEYNFTTFEFSVFNDSEYEVTLNLTGGGEFEDIIQNSEWWRIKPFGMTVQTTSGERYLDKNYFLGWHHSPDPQHSDQAIYKFSLDRTFFNLIDLLTDSEILITYYYKKESLSYYAKYDNILTGAAYDFIIKDSEGTTILKIGNISSVRGNNITFTENIKNLLGIGEIFTITYDFKTIGGLLETKHMFIEVQPYSMQFYNNYYPFSGASILAPMYYNLSANYQYQMALNYRLQEKSILSFNLEINDIDIINDYITLDLNSNAPLKDESDIPVIIGYYYENNKEMKIFDEHITFNSNIVNISGISSEYGFMDNDTIYISIIPQSYNKYQPFHNLVVDLTNNTIKLTNWEVAQDSENNLIANLESEYFIVDAVRYDSISEGYVKQIYAVLNDTNSLTYYLTQDLDANGWQDFNTLIMKLGILNPDVLDYLKVSFYYGGSNLIGSTNVTVDMIDVDTGTVYIPLPTSGSFNQFTIQNNASIVFQPVFYEFTDFLGFFYRDGLPTYQTVIWDSESVDEGYLNLDLDKQMISRNQSVLVFNEEFEFVYKITDIDIRTQEYEGYEIQFHNISLPATYSVDGKTFIMRNDEVLFLKYNASLEKTIGITVEDMALQRAPYIKNYKTGLDDVPIAEISLLGINNDENTYTIDDIYNNRDKLVAWEAPLDFTPFENTFYNTYSQKIFNISFSDIYSEFKTSDENNIEHSYITDILITSNDPRYEIVVDSFFIFEFDSNATLYDSEIFDIYPQNHMEIFYFGDFSDIYSEVRTLNASEFLPLYTNNNFINETMYFDAFDDDGNYYYFGEHLFGVNTSLGVYNITWNPLYSGEYYDAYVEEKDDLAALFEYYWPHIANYSYLYISWADANAWEEWQTIDQVNVDLNSIDITFEWYDDILEEYQSVVYNQSLGDFKSRQIAIETIWPYNSISQTAIFDLSQNYSNAQNLDILSIKGFFFNTSELDFDPDQQFNPIKNRLRFQHQMDIIWIILKRL</sequence>
<comment type="caution">
    <text evidence="1">The sequence shown here is derived from an EMBL/GenBank/DDBJ whole genome shotgun (WGS) entry which is preliminary data.</text>
</comment>
<accession>A0A0F9PTP5</accession>
<reference evidence="1" key="1">
    <citation type="journal article" date="2015" name="Nature">
        <title>Complex archaea that bridge the gap between prokaryotes and eukaryotes.</title>
        <authorList>
            <person name="Spang A."/>
            <person name="Saw J.H."/>
            <person name="Jorgensen S.L."/>
            <person name="Zaremba-Niedzwiedzka K."/>
            <person name="Martijn J."/>
            <person name="Lind A.E."/>
            <person name="van Eijk R."/>
            <person name="Schleper C."/>
            <person name="Guy L."/>
            <person name="Ettema T.J."/>
        </authorList>
    </citation>
    <scope>NUCLEOTIDE SEQUENCE</scope>
</reference>
<dbReference type="EMBL" id="LAZR01002172">
    <property type="protein sequence ID" value="KKN33509.1"/>
    <property type="molecule type" value="Genomic_DNA"/>
</dbReference>
<evidence type="ECO:0000313" key="1">
    <source>
        <dbReference type="EMBL" id="KKN33509.1"/>
    </source>
</evidence>